<comment type="caution">
    <text evidence="2">The sequence shown here is derived from an EMBL/GenBank/DDBJ whole genome shotgun (WGS) entry which is preliminary data.</text>
</comment>
<proteinExistence type="predicted"/>
<keyword evidence="3" id="KW-1185">Reference proteome</keyword>
<reference evidence="2" key="1">
    <citation type="journal article" date="2022" name="DNA Res.">
        <title>Genome analysis of five recently described species of the CUG-Ser clade uncovers Candida theae as a new hybrid lineage with pathogenic potential in the Candida parapsilosis species complex.</title>
        <authorList>
            <person name="Mixao V."/>
            <person name="Del Olmo V."/>
            <person name="Hegedusova E."/>
            <person name="Saus E."/>
            <person name="Pryszcz L."/>
            <person name="Cillingova A."/>
            <person name="Nosek J."/>
            <person name="Gabaldon T."/>
        </authorList>
    </citation>
    <scope>NUCLEOTIDE SEQUENCE</scope>
    <source>
        <strain evidence="2">CBS 10844</strain>
    </source>
</reference>
<dbReference type="AlphaFoldDB" id="A0AAI9SYI4"/>
<feature type="coiled-coil region" evidence="1">
    <location>
        <begin position="166"/>
        <end position="194"/>
    </location>
</feature>
<protein>
    <submittedName>
        <fullName evidence="2">Uncharacterized protein</fullName>
    </submittedName>
</protein>
<organism evidence="2 3">
    <name type="scientific">Candida oxycetoniae</name>
    <dbReference type="NCBI Taxonomy" id="497107"/>
    <lineage>
        <taxon>Eukaryota</taxon>
        <taxon>Fungi</taxon>
        <taxon>Dikarya</taxon>
        <taxon>Ascomycota</taxon>
        <taxon>Saccharomycotina</taxon>
        <taxon>Pichiomycetes</taxon>
        <taxon>Debaryomycetaceae</taxon>
        <taxon>Candida/Lodderomyces clade</taxon>
        <taxon>Candida</taxon>
    </lineage>
</organism>
<evidence type="ECO:0000313" key="2">
    <source>
        <dbReference type="EMBL" id="KAI3405337.2"/>
    </source>
</evidence>
<accession>A0AAI9SYI4</accession>
<dbReference type="EMBL" id="JAHUZD010000039">
    <property type="protein sequence ID" value="KAI3405337.2"/>
    <property type="molecule type" value="Genomic_DNA"/>
</dbReference>
<dbReference type="GeneID" id="73379451"/>
<keyword evidence="1" id="KW-0175">Coiled coil</keyword>
<dbReference type="RefSeq" id="XP_049181082.1">
    <property type="nucleotide sequence ID" value="XM_049322999.1"/>
</dbReference>
<evidence type="ECO:0000313" key="3">
    <source>
        <dbReference type="Proteomes" id="UP001202479"/>
    </source>
</evidence>
<evidence type="ECO:0000256" key="1">
    <source>
        <dbReference type="SAM" id="Coils"/>
    </source>
</evidence>
<sequence length="618" mass="72220">MMTTTTKLSANILEFKFELANLPIQIPSIRYPPLQYNNLSMQDFTGEFKVMNDFLQGSDMEDESDDQNSGKKSVLLPQGFEYRATFKCHRRNIFTKVNKQVAETQLVTDFSHYIVAGETVLLHFMSDLLLKRHSDSVLNGGLQCLGEALISNLFCQQCPSQSSSFLKSLDKRVLEIYERIQKAVNERLQSIQQENYKQPLDNAAEDVESVAYTGHLLSFSILMINGCGVEAYFNVQKSIKLAFELHVNLIEKTLMRPQPIITFLQSNLHHNILNINIASYYPQFLFEIESNLRSLEFIFNASASISDVGEVKQKFLNLQSQYLRLMKFLREKVLTIVFSMRNEQLVTTYPLNEIYKVFKEWHRLCPSYAMAYSPKSPKSNSRYYDEFEFLENLSTTLYIYYYAIAVSLDAIFPACKYLFNLGFILPTTGKLKEKDILTVSKYNRFSKTYFNQRIDGMLQRHICYASRVFAFFKRRFIFYNNHTSWSNYYDNITSANRFDTRKITNVKEVPIHSFSTTLIRPEHYPTRESLAEQSKPSFISFNREDYLMAKNSYGRNIETLDIFNESVLLQCDYDSMLLLKDYRPLDDCLRNTRGLLELTDIRDYYEDKYLIMSTLTNV</sequence>
<gene>
    <name evidence="2" type="ORF">KGF56_001834</name>
</gene>
<name>A0AAI9SYI4_9ASCO</name>
<dbReference type="Proteomes" id="UP001202479">
    <property type="component" value="Unassembled WGS sequence"/>
</dbReference>